<dbReference type="EMBL" id="ML769643">
    <property type="protein sequence ID" value="KAE9390869.1"/>
    <property type="molecule type" value="Genomic_DNA"/>
</dbReference>
<keyword evidence="1" id="KW-0479">Metal-binding</keyword>
<dbReference type="CDD" id="cd00067">
    <property type="entry name" value="GAL4"/>
    <property type="match status" value="1"/>
</dbReference>
<evidence type="ECO:0000259" key="4">
    <source>
        <dbReference type="PROSITE" id="PS50048"/>
    </source>
</evidence>
<evidence type="ECO:0000256" key="3">
    <source>
        <dbReference type="SAM" id="MobiDB-lite"/>
    </source>
</evidence>
<dbReference type="PROSITE" id="PS50048">
    <property type="entry name" value="ZN2_CY6_FUNGAL_2"/>
    <property type="match status" value="1"/>
</dbReference>
<dbReference type="SMART" id="SM00906">
    <property type="entry name" value="Fungal_trans"/>
    <property type="match status" value="1"/>
</dbReference>
<gene>
    <name evidence="5" type="ORF">BT96DRAFT_331703</name>
</gene>
<dbReference type="SMART" id="SM00066">
    <property type="entry name" value="GAL4"/>
    <property type="match status" value="1"/>
</dbReference>
<organism evidence="5 6">
    <name type="scientific">Gymnopus androsaceus JB14</name>
    <dbReference type="NCBI Taxonomy" id="1447944"/>
    <lineage>
        <taxon>Eukaryota</taxon>
        <taxon>Fungi</taxon>
        <taxon>Dikarya</taxon>
        <taxon>Basidiomycota</taxon>
        <taxon>Agaricomycotina</taxon>
        <taxon>Agaricomycetes</taxon>
        <taxon>Agaricomycetidae</taxon>
        <taxon>Agaricales</taxon>
        <taxon>Marasmiineae</taxon>
        <taxon>Omphalotaceae</taxon>
        <taxon>Gymnopus</taxon>
    </lineage>
</organism>
<dbReference type="GO" id="GO:0003677">
    <property type="term" value="F:DNA binding"/>
    <property type="evidence" value="ECO:0007669"/>
    <property type="project" value="InterPro"/>
</dbReference>
<dbReference type="SUPFAM" id="SSF57701">
    <property type="entry name" value="Zn2/Cys6 DNA-binding domain"/>
    <property type="match status" value="1"/>
</dbReference>
<dbReference type="GO" id="GO:0000981">
    <property type="term" value="F:DNA-binding transcription factor activity, RNA polymerase II-specific"/>
    <property type="evidence" value="ECO:0007669"/>
    <property type="project" value="InterPro"/>
</dbReference>
<name>A0A6A4GY96_9AGAR</name>
<proteinExistence type="predicted"/>
<feature type="region of interest" description="Disordered" evidence="3">
    <location>
        <begin position="636"/>
        <end position="662"/>
    </location>
</feature>
<evidence type="ECO:0000256" key="1">
    <source>
        <dbReference type="ARBA" id="ARBA00022723"/>
    </source>
</evidence>
<feature type="domain" description="Zn(2)-C6 fungal-type" evidence="4">
    <location>
        <begin position="14"/>
        <end position="48"/>
    </location>
</feature>
<dbReference type="PANTHER" id="PTHR46910">
    <property type="entry name" value="TRANSCRIPTION FACTOR PDR1"/>
    <property type="match status" value="1"/>
</dbReference>
<dbReference type="CDD" id="cd12148">
    <property type="entry name" value="fungal_TF_MHR"/>
    <property type="match status" value="1"/>
</dbReference>
<dbReference type="Pfam" id="PF04082">
    <property type="entry name" value="Fungal_trans"/>
    <property type="match status" value="1"/>
</dbReference>
<dbReference type="GO" id="GO:0006351">
    <property type="term" value="P:DNA-templated transcription"/>
    <property type="evidence" value="ECO:0007669"/>
    <property type="project" value="InterPro"/>
</dbReference>
<dbReference type="Gene3D" id="4.10.240.10">
    <property type="entry name" value="Zn(2)-C6 fungal-type DNA-binding domain"/>
    <property type="match status" value="1"/>
</dbReference>
<dbReference type="Proteomes" id="UP000799118">
    <property type="component" value="Unassembled WGS sequence"/>
</dbReference>
<sequence length="788" mass="89103">MPDETSKNSRRTQACDGCRSRKIKCDTDDFGAGKPCSKCVDAEMQCTFTYKRKKRKPKIAMYQSTEDFVSMAKTLMKQVLSFPESYIPPPDSASVRDIIISLAKYARSIEETLARSQTSTIGADSHPDSSRQESTSPISDINDLSGEYSSDERDDVNESFKQLSLGHSSSRYFGRSSNFRFIYNTITLSKLDKNPLDLTRLKRPEYWGLEIWCLQPLVFTAPAHYTFPASDLLWKLIHIYFDHTLIPILHRPTFERAVTKGLHVLDSNFGAIVLAVCSIGARNCDDPRVLFLDTNLTLGSQWFRQIRHVRSNFIEPSSVFELQLYCLIYIYLEQTNLWDASWPLIGLGLRLAVDRGIHRLKTGGARTVESELCIRAFWNLRSFDIIQGLTLGRPPATTSEEFDLDRPAEVDDDYWEKTEQHEEFTQPAGTVSFLSFFTHYHKLMDIAAAVQKIIYCLTERKRNQQKVMEQDSALHTWLTSVPNHLLWDPNQSNETYLIQSAMLYTTYYWIQVHLHRAYSIQHGSSPQQIFRSLAICALAARSTIRIVQVLCQRSPGHLTDVANALVQSTTVLLSILWKYKRGIDPGPSADIRTVASDLEIALDLLAVAETKSQRLGRIRDKWSAFILAEDLLSGIPTQPTPTSKRAREDDLDSHDEQNPEPNTMTFSVAEYRSPVTGFQPIDPGQAVHLGWNSPGANSITDTQAKFAQPEVNAFIPQNNATYRAFEAQPLYENDSIIDFINGQSEAAIQDGFCVGSDPIQDGSTLTQYDWDSFMQSVDETLLAVGLWG</sequence>
<dbReference type="InterPro" id="IPR007219">
    <property type="entry name" value="XnlR_reg_dom"/>
</dbReference>
<dbReference type="PANTHER" id="PTHR46910:SF1">
    <property type="entry name" value="MISCELLANEOUS ZN(II)2CYS6 TRANSCRIPTION FACTOR (EUROFUNG)-RELATED"/>
    <property type="match status" value="1"/>
</dbReference>
<feature type="region of interest" description="Disordered" evidence="3">
    <location>
        <begin position="116"/>
        <end position="152"/>
    </location>
</feature>
<accession>A0A6A4GY96</accession>
<keyword evidence="6" id="KW-1185">Reference proteome</keyword>
<dbReference type="PROSITE" id="PS00463">
    <property type="entry name" value="ZN2_CY6_FUNGAL_1"/>
    <property type="match status" value="1"/>
</dbReference>
<dbReference type="OrthoDB" id="4456959at2759"/>
<dbReference type="GO" id="GO:0008270">
    <property type="term" value="F:zinc ion binding"/>
    <property type="evidence" value="ECO:0007669"/>
    <property type="project" value="InterPro"/>
</dbReference>
<reference evidence="5" key="1">
    <citation type="journal article" date="2019" name="Environ. Microbiol.">
        <title>Fungal ecological strategies reflected in gene transcription - a case study of two litter decomposers.</title>
        <authorList>
            <person name="Barbi F."/>
            <person name="Kohler A."/>
            <person name="Barry K."/>
            <person name="Baskaran P."/>
            <person name="Daum C."/>
            <person name="Fauchery L."/>
            <person name="Ihrmark K."/>
            <person name="Kuo A."/>
            <person name="LaButti K."/>
            <person name="Lipzen A."/>
            <person name="Morin E."/>
            <person name="Grigoriev I.V."/>
            <person name="Henrissat B."/>
            <person name="Lindahl B."/>
            <person name="Martin F."/>
        </authorList>
    </citation>
    <scope>NUCLEOTIDE SEQUENCE</scope>
    <source>
        <strain evidence="5">JB14</strain>
    </source>
</reference>
<keyword evidence="2" id="KW-0539">Nucleus</keyword>
<dbReference type="InterPro" id="IPR036864">
    <property type="entry name" value="Zn2-C6_fun-type_DNA-bd_sf"/>
</dbReference>
<dbReference type="InterPro" id="IPR001138">
    <property type="entry name" value="Zn2Cys6_DnaBD"/>
</dbReference>
<dbReference type="InterPro" id="IPR050987">
    <property type="entry name" value="AtrR-like"/>
</dbReference>
<evidence type="ECO:0000313" key="6">
    <source>
        <dbReference type="Proteomes" id="UP000799118"/>
    </source>
</evidence>
<dbReference type="Pfam" id="PF00172">
    <property type="entry name" value="Zn_clus"/>
    <property type="match status" value="1"/>
</dbReference>
<evidence type="ECO:0000256" key="2">
    <source>
        <dbReference type="ARBA" id="ARBA00023242"/>
    </source>
</evidence>
<evidence type="ECO:0000313" key="5">
    <source>
        <dbReference type="EMBL" id="KAE9390869.1"/>
    </source>
</evidence>
<protein>
    <recommendedName>
        <fullName evidence="4">Zn(2)-C6 fungal-type domain-containing protein</fullName>
    </recommendedName>
</protein>
<dbReference type="AlphaFoldDB" id="A0A6A4GY96"/>